<dbReference type="PhylomeDB" id="A0A0G4HSU7"/>
<protein>
    <submittedName>
        <fullName evidence="2">Uncharacterized protein</fullName>
    </submittedName>
</protein>
<feature type="chain" id="PRO_5005191930" evidence="1">
    <location>
        <begin position="18"/>
        <end position="387"/>
    </location>
</feature>
<feature type="signal peptide" evidence="1">
    <location>
        <begin position="1"/>
        <end position="17"/>
    </location>
</feature>
<name>A0A0G4HSU7_9ALVE</name>
<organism evidence="2">
    <name type="scientific">Chromera velia CCMP2878</name>
    <dbReference type="NCBI Taxonomy" id="1169474"/>
    <lineage>
        <taxon>Eukaryota</taxon>
        <taxon>Sar</taxon>
        <taxon>Alveolata</taxon>
        <taxon>Colpodellida</taxon>
        <taxon>Chromeraceae</taxon>
        <taxon>Chromera</taxon>
    </lineage>
</organism>
<sequence length="387" mass="39505">MVKVLLSLPLLAATARGAVNFDLKNLDGLFKGDMFKLPDYSSVKERTSKNKDLPTCQTANIDCTGLGARMNWLACIPEGYKIPPGKEEEMRGLEACTQAFCCGAATCASSVPADGFGCFTEGLNNYDSSIKGDDLCPEGVEEGCTGDLTVCCEPATCQSALPSGGNGYDCASVDLNNFDPSKRGSVQCPGGLASGCRGDLTVCCEPATCQSAVPSSGYGCATVGFNNFDVTLKGSVICPGGTADGCLDDLSVCCEPATCGSANGLDTFGCSDAGLNNYDPDFKSGVTCPEGEPSQCLNDPNVCCQPATCASALPMTGFGCSSQGFSGFDTSAVGSKLCPGGTAAGCRQDLSVCCGPATCQTTNQQNSGLGCGGANGFNNFILDRSVR</sequence>
<proteinExistence type="predicted"/>
<evidence type="ECO:0000313" key="2">
    <source>
        <dbReference type="EMBL" id="CEM47431.1"/>
    </source>
</evidence>
<evidence type="ECO:0000256" key="1">
    <source>
        <dbReference type="SAM" id="SignalP"/>
    </source>
</evidence>
<dbReference type="VEuPathDB" id="CryptoDB:Cvel_31185"/>
<dbReference type="AlphaFoldDB" id="A0A0G4HSU7"/>
<dbReference type="EMBL" id="CDMZ01003746">
    <property type="protein sequence ID" value="CEM47431.1"/>
    <property type="molecule type" value="Genomic_DNA"/>
</dbReference>
<gene>
    <name evidence="2" type="ORF">Cvel_31185</name>
</gene>
<keyword evidence="1" id="KW-0732">Signal</keyword>
<accession>A0A0G4HSU7</accession>
<reference evidence="2" key="1">
    <citation type="submission" date="2014-11" db="EMBL/GenBank/DDBJ databases">
        <authorList>
            <person name="Otto D Thomas"/>
            <person name="Naeem Raeece"/>
        </authorList>
    </citation>
    <scope>NUCLEOTIDE SEQUENCE</scope>
</reference>